<dbReference type="GO" id="GO:0000981">
    <property type="term" value="F:DNA-binding transcription factor activity, RNA polymerase II-specific"/>
    <property type="evidence" value="ECO:0000318"/>
    <property type="project" value="GO_Central"/>
</dbReference>
<evidence type="ECO:0000256" key="4">
    <source>
        <dbReference type="ARBA" id="ARBA00023163"/>
    </source>
</evidence>
<dbReference type="GO" id="GO:0006357">
    <property type="term" value="P:regulation of transcription by RNA polymerase II"/>
    <property type="evidence" value="ECO:0000318"/>
    <property type="project" value="GO_Central"/>
</dbReference>
<feature type="region of interest" description="Disordered" evidence="6">
    <location>
        <begin position="770"/>
        <end position="814"/>
    </location>
</feature>
<dbReference type="STRING" id="6669.E9HMW6"/>
<dbReference type="OrthoDB" id="10034090at2759"/>
<dbReference type="eggNOG" id="KOG3910">
    <property type="taxonomic scope" value="Eukaryota"/>
</dbReference>
<evidence type="ECO:0000313" key="9">
    <source>
        <dbReference type="Proteomes" id="UP000000305"/>
    </source>
</evidence>
<dbReference type="GO" id="GO:0005634">
    <property type="term" value="C:nucleus"/>
    <property type="evidence" value="ECO:0007669"/>
    <property type="project" value="UniProtKB-SubCell"/>
</dbReference>
<feature type="compositionally biased region" description="Basic and acidic residues" evidence="6">
    <location>
        <begin position="96"/>
        <end position="105"/>
    </location>
</feature>
<evidence type="ECO:0000259" key="7">
    <source>
        <dbReference type="PROSITE" id="PS50888"/>
    </source>
</evidence>
<gene>
    <name evidence="8" type="ORF">DAPPUDRAFT_299735</name>
</gene>
<evidence type="ECO:0000256" key="6">
    <source>
        <dbReference type="SAM" id="MobiDB-lite"/>
    </source>
</evidence>
<protein>
    <submittedName>
        <fullName evidence="8">Daughterless-like protein, isoform 1</fullName>
    </submittedName>
</protein>
<feature type="region of interest" description="Disordered" evidence="6">
    <location>
        <begin position="579"/>
        <end position="704"/>
    </location>
</feature>
<evidence type="ECO:0000256" key="1">
    <source>
        <dbReference type="ARBA" id="ARBA00004123"/>
    </source>
</evidence>
<reference evidence="8 9" key="1">
    <citation type="journal article" date="2011" name="Science">
        <title>The ecoresponsive genome of Daphnia pulex.</title>
        <authorList>
            <person name="Colbourne J.K."/>
            <person name="Pfrender M.E."/>
            <person name="Gilbert D."/>
            <person name="Thomas W.K."/>
            <person name="Tucker A."/>
            <person name="Oakley T.H."/>
            <person name="Tokishita S."/>
            <person name="Aerts A."/>
            <person name="Arnold G.J."/>
            <person name="Basu M.K."/>
            <person name="Bauer D.J."/>
            <person name="Caceres C.E."/>
            <person name="Carmel L."/>
            <person name="Casola C."/>
            <person name="Choi J.H."/>
            <person name="Detter J.C."/>
            <person name="Dong Q."/>
            <person name="Dusheyko S."/>
            <person name="Eads B.D."/>
            <person name="Frohlich T."/>
            <person name="Geiler-Samerotte K.A."/>
            <person name="Gerlach D."/>
            <person name="Hatcher P."/>
            <person name="Jogdeo S."/>
            <person name="Krijgsveld J."/>
            <person name="Kriventseva E.V."/>
            <person name="Kultz D."/>
            <person name="Laforsch C."/>
            <person name="Lindquist E."/>
            <person name="Lopez J."/>
            <person name="Manak J.R."/>
            <person name="Muller J."/>
            <person name="Pangilinan J."/>
            <person name="Patwardhan R.P."/>
            <person name="Pitluck S."/>
            <person name="Pritham E.J."/>
            <person name="Rechtsteiner A."/>
            <person name="Rho M."/>
            <person name="Rogozin I.B."/>
            <person name="Sakarya O."/>
            <person name="Salamov A."/>
            <person name="Schaack S."/>
            <person name="Shapiro H."/>
            <person name="Shiga Y."/>
            <person name="Skalitzky C."/>
            <person name="Smith Z."/>
            <person name="Souvorov A."/>
            <person name="Sung W."/>
            <person name="Tang Z."/>
            <person name="Tsuchiya D."/>
            <person name="Tu H."/>
            <person name="Vos H."/>
            <person name="Wang M."/>
            <person name="Wolf Y.I."/>
            <person name="Yamagata H."/>
            <person name="Yamada T."/>
            <person name="Ye Y."/>
            <person name="Shaw J.R."/>
            <person name="Andrews J."/>
            <person name="Crease T.J."/>
            <person name="Tang H."/>
            <person name="Lucas S.M."/>
            <person name="Robertson H.M."/>
            <person name="Bork P."/>
            <person name="Koonin E.V."/>
            <person name="Zdobnov E.M."/>
            <person name="Grigoriev I.V."/>
            <person name="Lynch M."/>
            <person name="Boore J.L."/>
        </authorList>
    </citation>
    <scope>NUCLEOTIDE SEQUENCE [LARGE SCALE GENOMIC DNA]</scope>
</reference>
<keyword evidence="2" id="KW-0805">Transcription regulation</keyword>
<dbReference type="KEGG" id="dpx:DAPPUDRAFT_299735"/>
<dbReference type="GO" id="GO:0005667">
    <property type="term" value="C:transcription regulator complex"/>
    <property type="evidence" value="ECO:0000318"/>
    <property type="project" value="GO_Central"/>
</dbReference>
<dbReference type="GO" id="GO:0000978">
    <property type="term" value="F:RNA polymerase II cis-regulatory region sequence-specific DNA binding"/>
    <property type="evidence" value="ECO:0000318"/>
    <property type="project" value="GO_Central"/>
</dbReference>
<feature type="compositionally biased region" description="Basic and acidic residues" evidence="6">
    <location>
        <begin position="631"/>
        <end position="642"/>
    </location>
</feature>
<dbReference type="InterPro" id="IPR011598">
    <property type="entry name" value="bHLH_dom"/>
</dbReference>
<proteinExistence type="predicted"/>
<feature type="region of interest" description="Disordered" evidence="6">
    <location>
        <begin position="190"/>
        <end position="427"/>
    </location>
</feature>
<organism evidence="8 9">
    <name type="scientific">Daphnia pulex</name>
    <name type="common">Water flea</name>
    <dbReference type="NCBI Taxonomy" id="6669"/>
    <lineage>
        <taxon>Eukaryota</taxon>
        <taxon>Metazoa</taxon>
        <taxon>Ecdysozoa</taxon>
        <taxon>Arthropoda</taxon>
        <taxon>Crustacea</taxon>
        <taxon>Branchiopoda</taxon>
        <taxon>Diplostraca</taxon>
        <taxon>Cladocera</taxon>
        <taxon>Anomopoda</taxon>
        <taxon>Daphniidae</taxon>
        <taxon>Daphnia</taxon>
    </lineage>
</organism>
<dbReference type="FunCoup" id="E9HMW6">
    <property type="interactions" value="876"/>
</dbReference>
<feature type="domain" description="BHLH" evidence="7">
    <location>
        <begin position="699"/>
        <end position="752"/>
    </location>
</feature>
<feature type="region of interest" description="Disordered" evidence="6">
    <location>
        <begin position="439"/>
        <end position="483"/>
    </location>
</feature>
<feature type="region of interest" description="Disordered" evidence="6">
    <location>
        <begin position="537"/>
        <end position="556"/>
    </location>
</feature>
<evidence type="ECO:0000256" key="3">
    <source>
        <dbReference type="ARBA" id="ARBA00023125"/>
    </source>
</evidence>
<name>E9HMW6_DAPPU</name>
<dbReference type="SMART" id="SM00353">
    <property type="entry name" value="HLH"/>
    <property type="match status" value="1"/>
</dbReference>
<evidence type="ECO:0000256" key="5">
    <source>
        <dbReference type="ARBA" id="ARBA00023242"/>
    </source>
</evidence>
<dbReference type="Proteomes" id="UP000000305">
    <property type="component" value="Unassembled WGS sequence"/>
</dbReference>
<dbReference type="SUPFAM" id="SSF47459">
    <property type="entry name" value="HLH, helix-loop-helix DNA-binding domain"/>
    <property type="match status" value="1"/>
</dbReference>
<dbReference type="GO" id="GO:0046983">
    <property type="term" value="F:protein dimerization activity"/>
    <property type="evidence" value="ECO:0007669"/>
    <property type="project" value="InterPro"/>
</dbReference>
<dbReference type="PANTHER" id="PTHR11793:SF13">
    <property type="entry name" value="PROTEIN DAUGHTERLESS"/>
    <property type="match status" value="1"/>
</dbReference>
<keyword evidence="3" id="KW-0238">DNA-binding</keyword>
<feature type="region of interest" description="Disordered" evidence="6">
    <location>
        <begin position="81"/>
        <end position="112"/>
    </location>
</feature>
<dbReference type="OMA" id="HYQPYGS"/>
<dbReference type="Gene3D" id="4.10.280.10">
    <property type="entry name" value="Helix-loop-helix DNA-binding domain"/>
    <property type="match status" value="1"/>
</dbReference>
<dbReference type="InterPro" id="IPR036638">
    <property type="entry name" value="HLH_DNA-bd_sf"/>
</dbReference>
<feature type="compositionally biased region" description="Low complexity" evidence="6">
    <location>
        <begin position="287"/>
        <end position="305"/>
    </location>
</feature>
<feature type="compositionally biased region" description="Low complexity" evidence="6">
    <location>
        <begin position="441"/>
        <end position="453"/>
    </location>
</feature>
<dbReference type="HOGENOM" id="CLU_346918_0_0_1"/>
<dbReference type="GO" id="GO:0000785">
    <property type="term" value="C:chromatin"/>
    <property type="evidence" value="ECO:0000318"/>
    <property type="project" value="GO_Central"/>
</dbReference>
<evidence type="ECO:0000313" key="8">
    <source>
        <dbReference type="EMBL" id="EFX66882.1"/>
    </source>
</evidence>
<dbReference type="FunFam" id="4.10.280.10:FF:000001">
    <property type="entry name" value="Putative transcription factor 12"/>
    <property type="match status" value="1"/>
</dbReference>
<dbReference type="Pfam" id="PF00010">
    <property type="entry name" value="HLH"/>
    <property type="match status" value="1"/>
</dbReference>
<keyword evidence="9" id="KW-1185">Reference proteome</keyword>
<feature type="compositionally biased region" description="Basic and acidic residues" evidence="6">
    <location>
        <begin position="770"/>
        <end position="780"/>
    </location>
</feature>
<dbReference type="AlphaFoldDB" id="E9HMW6"/>
<dbReference type="EMBL" id="GL732691">
    <property type="protein sequence ID" value="EFX66882.1"/>
    <property type="molecule type" value="Genomic_DNA"/>
</dbReference>
<feature type="compositionally biased region" description="Gly residues" evidence="6">
    <location>
        <begin position="328"/>
        <end position="337"/>
    </location>
</feature>
<dbReference type="PANTHER" id="PTHR11793">
    <property type="entry name" value="BASIC HELIX-LOOP-HELIX TRANSCRIPTION FACTOR"/>
    <property type="match status" value="1"/>
</dbReference>
<dbReference type="PROSITE" id="PS50888">
    <property type="entry name" value="BHLH"/>
    <property type="match status" value="1"/>
</dbReference>
<feature type="compositionally biased region" description="Pro residues" evidence="6">
    <location>
        <begin position="212"/>
        <end position="227"/>
    </location>
</feature>
<keyword evidence="4" id="KW-0804">Transcription</keyword>
<accession>E9HMW6</accession>
<evidence type="ECO:0000256" key="2">
    <source>
        <dbReference type="ARBA" id="ARBA00023015"/>
    </source>
</evidence>
<sequence>MAANSDDDGNGPLHLYEVFQNCFNKITSNNLSKPDKPNFPPAYAGMDNRMAYGPPAAYASGTAGPMDGYGNETPYFPFGHPSRQAPNSGPAKRKKEGGMTEHTTDGMDLVPQPWMPGLPNRTTVAPPNVTMAYHQAGNVIQTQSNSSAWNSNYGNNCNNGWATSAPPPTATTIPPVRQTFDVIARRRNPHYWTAGSNNPAVSSPVGGNSPLTPTPTPSPATPSPISPAYPNRPVSYGSENMDFPQDSPRYTSPKPGGDGSTHPADPWSSNGAGGAPLQPGPYGSYGGQQQSQQQVGPTPPLMNSGPTGGGGGIPNTLMGGQPSYPGQAGPGMHGMGSGAIHDPSGMGGYNVALSPAQDHNGPNNLMSSGLPPMSTFRNSATGPMGGPVSQSGVVQAGSGATVQSPSMYSHSPNLGPPPGPGGQTGDALGKALASIYSADQSTSSFSSHPTTPVSSPPPLTSVNQPQWNGPPHPHTHPAGVANTASPLYNERNLHMARRMPEQERLDDAIGILRNHTEATTRMEERLDDAINVLRNHAESVGGGGPQSALPGAGPSPALSHSNGIMAAYPPVLEPLMGGHHPVSSTVGHPSSYGSLGPASLGGSLHDSVNRPMVDGLPTTVKAPPTSSKKRKDPDSSEAKLGLDGRISSLGGASANTPTSSSHGGASKSSKRSRSAGSDDEDDDDDEGLDPAVKVVKEKERRQANNARERIRIRDINEALKELGRMCMTHLKSDKPQTKLGILNMAVEVIMQLEQQVRERNLNPKAACLKRREEEKADDGSAKGMQGPPHLGGGGGAGGGGPPPMIPFGSMPSSF</sequence>
<feature type="compositionally biased region" description="Polar residues" evidence="6">
    <location>
        <begin position="388"/>
        <end position="412"/>
    </location>
</feature>
<comment type="subcellular location">
    <subcellularLocation>
        <location evidence="1">Nucleus</location>
    </subcellularLocation>
</comment>
<dbReference type="CDD" id="cd11467">
    <property type="entry name" value="bHLH_E-protein_Da_like"/>
    <property type="match status" value="1"/>
</dbReference>
<feature type="compositionally biased region" description="Gly residues" evidence="6">
    <location>
        <begin position="789"/>
        <end position="799"/>
    </location>
</feature>
<dbReference type="InterPro" id="IPR051098">
    <property type="entry name" value="NeuroDiff_E-box_TFs"/>
</dbReference>
<feature type="compositionally biased region" description="Low complexity" evidence="6">
    <location>
        <begin position="590"/>
        <end position="604"/>
    </location>
</feature>
<keyword evidence="5" id="KW-0539">Nucleus</keyword>
<feature type="compositionally biased region" description="Basic and acidic residues" evidence="6">
    <location>
        <begin position="694"/>
        <end position="704"/>
    </location>
</feature>
<dbReference type="InParanoid" id="E9HMW6"/>
<feature type="compositionally biased region" description="Acidic residues" evidence="6">
    <location>
        <begin position="677"/>
        <end position="688"/>
    </location>
</feature>